<evidence type="ECO:0000256" key="1">
    <source>
        <dbReference type="ARBA" id="ARBA00004651"/>
    </source>
</evidence>
<evidence type="ECO:0000313" key="9">
    <source>
        <dbReference type="EMBL" id="MFD0852335.1"/>
    </source>
</evidence>
<keyword evidence="3" id="KW-1003">Cell membrane</keyword>
<feature type="non-terminal residue" evidence="9">
    <location>
        <position position="1"/>
    </location>
</feature>
<dbReference type="EMBL" id="JBHTIR010001260">
    <property type="protein sequence ID" value="MFD0852335.1"/>
    <property type="molecule type" value="Genomic_DNA"/>
</dbReference>
<feature type="non-terminal residue" evidence="9">
    <location>
        <position position="194"/>
    </location>
</feature>
<evidence type="ECO:0000256" key="6">
    <source>
        <dbReference type="ARBA" id="ARBA00023136"/>
    </source>
</evidence>
<feature type="transmembrane region" description="Helical" evidence="7">
    <location>
        <begin position="7"/>
        <end position="34"/>
    </location>
</feature>
<dbReference type="PANTHER" id="PTHR30193">
    <property type="entry name" value="ABC TRANSPORTER PERMEASE PROTEIN"/>
    <property type="match status" value="1"/>
</dbReference>
<feature type="domain" description="ABC transmembrane type-1" evidence="8">
    <location>
        <begin position="69"/>
        <end position="194"/>
    </location>
</feature>
<organism evidence="9 10">
    <name type="scientific">Actinomadura adrarensis</name>
    <dbReference type="NCBI Taxonomy" id="1819600"/>
    <lineage>
        <taxon>Bacteria</taxon>
        <taxon>Bacillati</taxon>
        <taxon>Actinomycetota</taxon>
        <taxon>Actinomycetes</taxon>
        <taxon>Streptosporangiales</taxon>
        <taxon>Thermomonosporaceae</taxon>
        <taxon>Actinomadura</taxon>
    </lineage>
</organism>
<feature type="transmembrane region" description="Helical" evidence="7">
    <location>
        <begin position="106"/>
        <end position="126"/>
    </location>
</feature>
<dbReference type="PANTHER" id="PTHR30193:SF37">
    <property type="entry name" value="INNER MEMBRANE ABC TRANSPORTER PERMEASE PROTEIN YCJO"/>
    <property type="match status" value="1"/>
</dbReference>
<dbReference type="Proteomes" id="UP001597083">
    <property type="component" value="Unassembled WGS sequence"/>
</dbReference>
<evidence type="ECO:0000259" key="8">
    <source>
        <dbReference type="PROSITE" id="PS50928"/>
    </source>
</evidence>
<evidence type="ECO:0000256" key="5">
    <source>
        <dbReference type="ARBA" id="ARBA00022989"/>
    </source>
</evidence>
<sequence>GARRRTTLFGILFVLPAALYVGIFQLGPVLYGLWLSFTDYSPLRRSGGDFIGLENYRSLVGDPEFGQAMLVTGRYVAQVLPVTVIIALGLALLCNRAFRGVGIFRTAMYMPHIISLTAVSMIWLWIYSDTGLVNQVLDVLGLPAQKWLVSEDSALNAVSAMRVWKALGSNMVLLLAGLQTIPRELYEAAAVDGA</sequence>
<dbReference type="PROSITE" id="PS50928">
    <property type="entry name" value="ABC_TM1"/>
    <property type="match status" value="1"/>
</dbReference>
<dbReference type="SUPFAM" id="SSF161098">
    <property type="entry name" value="MetI-like"/>
    <property type="match status" value="1"/>
</dbReference>
<keyword evidence="4 7" id="KW-0812">Transmembrane</keyword>
<dbReference type="InterPro" id="IPR051393">
    <property type="entry name" value="ABC_transporter_permease"/>
</dbReference>
<keyword evidence="2" id="KW-0813">Transport</keyword>
<evidence type="ECO:0000256" key="3">
    <source>
        <dbReference type="ARBA" id="ARBA00022475"/>
    </source>
</evidence>
<feature type="transmembrane region" description="Helical" evidence="7">
    <location>
        <begin position="75"/>
        <end position="94"/>
    </location>
</feature>
<gene>
    <name evidence="9" type="ORF">ACFQ07_08880</name>
</gene>
<accession>A0ABW3CD33</accession>
<name>A0ABW3CD33_9ACTN</name>
<keyword evidence="10" id="KW-1185">Reference proteome</keyword>
<keyword evidence="5 7" id="KW-1133">Transmembrane helix</keyword>
<dbReference type="SUPFAM" id="SSF160964">
    <property type="entry name" value="MalF N-terminal region-like"/>
    <property type="match status" value="1"/>
</dbReference>
<evidence type="ECO:0000313" key="10">
    <source>
        <dbReference type="Proteomes" id="UP001597083"/>
    </source>
</evidence>
<evidence type="ECO:0000256" key="4">
    <source>
        <dbReference type="ARBA" id="ARBA00022692"/>
    </source>
</evidence>
<reference evidence="10" key="1">
    <citation type="journal article" date="2019" name="Int. J. Syst. Evol. Microbiol.">
        <title>The Global Catalogue of Microorganisms (GCM) 10K type strain sequencing project: providing services to taxonomists for standard genome sequencing and annotation.</title>
        <authorList>
            <consortium name="The Broad Institute Genomics Platform"/>
            <consortium name="The Broad Institute Genome Sequencing Center for Infectious Disease"/>
            <person name="Wu L."/>
            <person name="Ma J."/>
        </authorList>
    </citation>
    <scope>NUCLEOTIDE SEQUENCE [LARGE SCALE GENOMIC DNA]</scope>
    <source>
        <strain evidence="10">JCM 31696</strain>
    </source>
</reference>
<dbReference type="InterPro" id="IPR035906">
    <property type="entry name" value="MetI-like_sf"/>
</dbReference>
<dbReference type="InterPro" id="IPR000515">
    <property type="entry name" value="MetI-like"/>
</dbReference>
<proteinExistence type="predicted"/>
<protein>
    <submittedName>
        <fullName evidence="9">Carbohydrate ABC transporter permease</fullName>
    </submittedName>
</protein>
<evidence type="ECO:0000256" key="7">
    <source>
        <dbReference type="SAM" id="Phobius"/>
    </source>
</evidence>
<evidence type="ECO:0000256" key="2">
    <source>
        <dbReference type="ARBA" id="ARBA00022448"/>
    </source>
</evidence>
<comment type="subcellular location">
    <subcellularLocation>
        <location evidence="1">Cell membrane</location>
        <topology evidence="1">Multi-pass membrane protein</topology>
    </subcellularLocation>
</comment>
<comment type="caution">
    <text evidence="9">The sequence shown here is derived from an EMBL/GenBank/DDBJ whole genome shotgun (WGS) entry which is preliminary data.</text>
</comment>
<keyword evidence="6 7" id="KW-0472">Membrane</keyword>
<dbReference type="Gene3D" id="1.10.3720.10">
    <property type="entry name" value="MetI-like"/>
    <property type="match status" value="1"/>
</dbReference>